<proteinExistence type="inferred from homology"/>
<evidence type="ECO:0000313" key="3">
    <source>
        <dbReference type="Proteomes" id="UP000515154"/>
    </source>
</evidence>
<dbReference type="CDD" id="cd11286">
    <property type="entry name" value="ADF_cofilin_like"/>
    <property type="match status" value="1"/>
</dbReference>
<dbReference type="PROSITE" id="PS51263">
    <property type="entry name" value="ADF_H"/>
    <property type="match status" value="1"/>
</dbReference>
<dbReference type="AlphaFoldDB" id="A0A6P7SY10"/>
<dbReference type="Pfam" id="PF00241">
    <property type="entry name" value="Cofilin_ADF"/>
    <property type="match status" value="1"/>
</dbReference>
<dbReference type="GO" id="GO:0015629">
    <property type="term" value="C:actin cytoskeleton"/>
    <property type="evidence" value="ECO:0007669"/>
    <property type="project" value="InterPro"/>
</dbReference>
<name>A0A6P7SY10_9MOLL</name>
<sequence>MSSGVTVADEVLDAFQEIKLKHKHRYVIFRLSEDLKSIVVEERAEKDKTYQDFVEKLQCAAGNHQCRYGVFDMEYKHNDMCRQKLAFFLWSPECATIKQKMIYTSSKACLKSKLQGVGVEIQATDDSELEQTVVLEKCRDKSQ</sequence>
<dbReference type="Gene3D" id="3.40.20.10">
    <property type="entry name" value="Severin"/>
    <property type="match status" value="1"/>
</dbReference>
<accession>A0A6P7SY10</accession>
<evidence type="ECO:0000256" key="2">
    <source>
        <dbReference type="ARBA" id="ARBA00023203"/>
    </source>
</evidence>
<comment type="similarity">
    <text evidence="1">Belongs to the actin-binding proteins ADF family.</text>
</comment>
<protein>
    <submittedName>
        <fullName evidence="4">Actophorin</fullName>
    </submittedName>
</protein>
<keyword evidence="3" id="KW-1185">Reference proteome</keyword>
<dbReference type="PRINTS" id="PR00006">
    <property type="entry name" value="COFILIN"/>
</dbReference>
<evidence type="ECO:0000313" key="4">
    <source>
        <dbReference type="RefSeq" id="XP_029643057.1"/>
    </source>
</evidence>
<dbReference type="RefSeq" id="XP_029643057.1">
    <property type="nucleotide sequence ID" value="XM_029787197.2"/>
</dbReference>
<organism evidence="3 4">
    <name type="scientific">Octopus sinensis</name>
    <name type="common">East Asian common octopus</name>
    <dbReference type="NCBI Taxonomy" id="2607531"/>
    <lineage>
        <taxon>Eukaryota</taxon>
        <taxon>Metazoa</taxon>
        <taxon>Spiralia</taxon>
        <taxon>Lophotrochozoa</taxon>
        <taxon>Mollusca</taxon>
        <taxon>Cephalopoda</taxon>
        <taxon>Coleoidea</taxon>
        <taxon>Octopodiformes</taxon>
        <taxon>Octopoda</taxon>
        <taxon>Incirrata</taxon>
        <taxon>Octopodidae</taxon>
        <taxon>Octopus</taxon>
    </lineage>
</organism>
<dbReference type="InterPro" id="IPR017904">
    <property type="entry name" value="ADF/Cofilin"/>
</dbReference>
<reference evidence="4" key="1">
    <citation type="submission" date="2025-08" db="UniProtKB">
        <authorList>
            <consortium name="RefSeq"/>
        </authorList>
    </citation>
    <scope>IDENTIFICATION</scope>
</reference>
<gene>
    <name evidence="4" type="primary">LOC115217487</name>
</gene>
<dbReference type="GO" id="GO:0003779">
    <property type="term" value="F:actin binding"/>
    <property type="evidence" value="ECO:0007669"/>
    <property type="project" value="UniProtKB-KW"/>
</dbReference>
<evidence type="ECO:0000256" key="1">
    <source>
        <dbReference type="ARBA" id="ARBA00006844"/>
    </source>
</evidence>
<dbReference type="Proteomes" id="UP000515154">
    <property type="component" value="Linkage group LG11"/>
</dbReference>
<dbReference type="SUPFAM" id="SSF55753">
    <property type="entry name" value="Actin depolymerizing proteins"/>
    <property type="match status" value="1"/>
</dbReference>
<dbReference type="InterPro" id="IPR002108">
    <property type="entry name" value="ADF-H"/>
</dbReference>
<dbReference type="GO" id="GO:0030042">
    <property type="term" value="P:actin filament depolymerization"/>
    <property type="evidence" value="ECO:0007669"/>
    <property type="project" value="InterPro"/>
</dbReference>
<dbReference type="InterPro" id="IPR029006">
    <property type="entry name" value="ADF-H/Gelsolin-like_dom_sf"/>
</dbReference>
<dbReference type="KEGG" id="osn:115217487"/>
<dbReference type="PANTHER" id="PTHR11913">
    <property type="entry name" value="COFILIN-RELATED"/>
    <property type="match status" value="1"/>
</dbReference>
<keyword evidence="2" id="KW-0009">Actin-binding</keyword>
<dbReference type="SMART" id="SM00102">
    <property type="entry name" value="ADF"/>
    <property type="match status" value="1"/>
</dbReference>